<keyword evidence="3" id="KW-0472">Membrane</keyword>
<keyword evidence="3" id="KW-1133">Transmembrane helix</keyword>
<evidence type="ECO:0000259" key="4">
    <source>
        <dbReference type="PROSITE" id="PS50076"/>
    </source>
</evidence>
<reference evidence="6" key="1">
    <citation type="journal article" date="2019" name="Int. J. Syst. Evol. Microbiol.">
        <title>The Global Catalogue of Microorganisms (GCM) 10K type strain sequencing project: providing services to taxonomists for standard genome sequencing and annotation.</title>
        <authorList>
            <consortium name="The Broad Institute Genomics Platform"/>
            <consortium name="The Broad Institute Genome Sequencing Center for Infectious Disease"/>
            <person name="Wu L."/>
            <person name="Ma J."/>
        </authorList>
    </citation>
    <scope>NUCLEOTIDE SEQUENCE [LARGE SCALE GENOMIC DNA]</scope>
    <source>
        <strain evidence="6">CGMCC 1.10131</strain>
    </source>
</reference>
<feature type="domain" description="J" evidence="4">
    <location>
        <begin position="3"/>
        <end position="69"/>
    </location>
</feature>
<evidence type="ECO:0000256" key="2">
    <source>
        <dbReference type="SAM" id="MobiDB-lite"/>
    </source>
</evidence>
<evidence type="ECO:0000313" key="6">
    <source>
        <dbReference type="Proteomes" id="UP000651977"/>
    </source>
</evidence>
<dbReference type="CDD" id="cd06257">
    <property type="entry name" value="DnaJ"/>
    <property type="match status" value="1"/>
</dbReference>
<dbReference type="InterPro" id="IPR036869">
    <property type="entry name" value="J_dom_sf"/>
</dbReference>
<evidence type="ECO:0000256" key="1">
    <source>
        <dbReference type="ARBA" id="ARBA00023186"/>
    </source>
</evidence>
<dbReference type="Gene3D" id="1.10.287.110">
    <property type="entry name" value="DnaJ domain"/>
    <property type="match status" value="1"/>
</dbReference>
<dbReference type="EMBL" id="BMDY01000001">
    <property type="protein sequence ID" value="GGA93396.1"/>
    <property type="molecule type" value="Genomic_DNA"/>
</dbReference>
<evidence type="ECO:0000256" key="3">
    <source>
        <dbReference type="SAM" id="Phobius"/>
    </source>
</evidence>
<dbReference type="Pfam" id="PF00226">
    <property type="entry name" value="DnaJ"/>
    <property type="match status" value="1"/>
</dbReference>
<dbReference type="InterPro" id="IPR001623">
    <property type="entry name" value="DnaJ_domain"/>
</dbReference>
<feature type="region of interest" description="Disordered" evidence="2">
    <location>
        <begin position="243"/>
        <end position="276"/>
    </location>
</feature>
<feature type="compositionally biased region" description="Polar residues" evidence="2">
    <location>
        <begin position="260"/>
        <end position="269"/>
    </location>
</feature>
<protein>
    <recommendedName>
        <fullName evidence="4">J domain-containing protein</fullName>
    </recommendedName>
</protein>
<keyword evidence="6" id="KW-1185">Reference proteome</keyword>
<keyword evidence="1" id="KW-0143">Chaperone</keyword>
<gene>
    <name evidence="5" type="ORF">GCM10007414_02600</name>
</gene>
<accession>A0ABQ1HWQ6</accession>
<proteinExistence type="predicted"/>
<comment type="caution">
    <text evidence="5">The sequence shown here is derived from an EMBL/GenBank/DDBJ whole genome shotgun (WGS) entry which is preliminary data.</text>
</comment>
<name>A0ABQ1HWQ6_9ALTE</name>
<dbReference type="RefSeq" id="WP_055731864.1">
    <property type="nucleotide sequence ID" value="NZ_BMDY01000001.1"/>
</dbReference>
<keyword evidence="3" id="KW-0812">Transmembrane</keyword>
<dbReference type="PROSITE" id="PS50076">
    <property type="entry name" value="DNAJ_2"/>
    <property type="match status" value="1"/>
</dbReference>
<feature type="transmembrane region" description="Helical" evidence="3">
    <location>
        <begin position="107"/>
        <end position="125"/>
    </location>
</feature>
<dbReference type="Proteomes" id="UP000651977">
    <property type="component" value="Unassembled WGS sequence"/>
</dbReference>
<dbReference type="SMART" id="SM00271">
    <property type="entry name" value="DnaJ"/>
    <property type="match status" value="1"/>
</dbReference>
<dbReference type="SUPFAM" id="SSF46565">
    <property type="entry name" value="Chaperone J-domain"/>
    <property type="match status" value="1"/>
</dbReference>
<organism evidence="5 6">
    <name type="scientific">Agarivorans gilvus</name>
    <dbReference type="NCBI Taxonomy" id="680279"/>
    <lineage>
        <taxon>Bacteria</taxon>
        <taxon>Pseudomonadati</taxon>
        <taxon>Pseudomonadota</taxon>
        <taxon>Gammaproteobacteria</taxon>
        <taxon>Alteromonadales</taxon>
        <taxon>Alteromonadaceae</taxon>
        <taxon>Agarivorans</taxon>
    </lineage>
</organism>
<sequence length="276" mass="30832">MTTHFQLFDLPENATEEQIRTRYKQLAARCHPDKGGSSQLMILIKNSYQKLIMGEGALPINQHLNDSNKQIIDLKKTIHQQQFYIQKLSVAIAKQAQQKETKRLKKILMPAALAVFAILVLVLAGKNYQSHQQLEQITAKLAVQKQQAASAKAASMASAKAASMASASDEVEREQPEIWELKQKLRLSRAMQQYLETDLDTSLAIIQHQLNNAATPLSQAQTQFLAQYELGQTEAAITDDVMEPTALPAELISPKPLEAQQPTETMQQEQSDKTVE</sequence>
<evidence type="ECO:0000313" key="5">
    <source>
        <dbReference type="EMBL" id="GGA93396.1"/>
    </source>
</evidence>